<reference evidence="1 2" key="1">
    <citation type="submission" date="2016-10" db="EMBL/GenBank/DDBJ databases">
        <title>Rodentibacter gen. nov. and new species.</title>
        <authorList>
            <person name="Christensen H."/>
        </authorList>
    </citation>
    <scope>NUCLEOTIDE SEQUENCE [LARGE SCALE GENOMIC DNA]</scope>
    <source>
        <strain evidence="1 2">Ac69</strain>
    </source>
</reference>
<sequence>MDLSSFLKNLSLSFVQRKSHDFFFIKHGIKNSGQSHDDPNNGYANPKTLPMFLDFNFLSLISF</sequence>
<dbReference type="Proteomes" id="UP000189437">
    <property type="component" value="Unassembled WGS sequence"/>
</dbReference>
<keyword evidence="2" id="KW-1185">Reference proteome</keyword>
<dbReference type="EMBL" id="MLHH01000012">
    <property type="protein sequence ID" value="OOF36353.1"/>
    <property type="molecule type" value="Genomic_DNA"/>
</dbReference>
<organism evidence="1 2">
    <name type="scientific">Rodentibacter heidelbergensis</name>
    <dbReference type="NCBI Taxonomy" id="1908258"/>
    <lineage>
        <taxon>Bacteria</taxon>
        <taxon>Pseudomonadati</taxon>
        <taxon>Pseudomonadota</taxon>
        <taxon>Gammaproteobacteria</taxon>
        <taxon>Pasteurellales</taxon>
        <taxon>Pasteurellaceae</taxon>
        <taxon>Rodentibacter</taxon>
    </lineage>
</organism>
<evidence type="ECO:0000313" key="1">
    <source>
        <dbReference type="EMBL" id="OOF36353.1"/>
    </source>
</evidence>
<dbReference type="AlphaFoldDB" id="A0A1V3I8L6"/>
<name>A0A1V3I8L6_9PAST</name>
<accession>A0A1V3I8L6</accession>
<evidence type="ECO:0000313" key="2">
    <source>
        <dbReference type="Proteomes" id="UP000189437"/>
    </source>
</evidence>
<gene>
    <name evidence="1" type="ORF">BKK48_06255</name>
</gene>
<proteinExistence type="predicted"/>
<protein>
    <submittedName>
        <fullName evidence="1">Uncharacterized protein</fullName>
    </submittedName>
</protein>
<comment type="caution">
    <text evidence="1">The sequence shown here is derived from an EMBL/GenBank/DDBJ whole genome shotgun (WGS) entry which is preliminary data.</text>
</comment>